<keyword evidence="1" id="KW-0597">Phosphoprotein</keyword>
<dbReference type="GO" id="GO:0000166">
    <property type="term" value="F:nucleotide binding"/>
    <property type="evidence" value="ECO:0007669"/>
    <property type="project" value="UniProtKB-KW"/>
</dbReference>
<dbReference type="Pfam" id="PF01934">
    <property type="entry name" value="HepT-like"/>
    <property type="match status" value="1"/>
</dbReference>
<keyword evidence="4" id="KW-0547">Nucleotide-binding</keyword>
<name>A0A7V4TXB7_9BACT</name>
<comment type="similarity">
    <text evidence="6">Belongs to the HepT RNase toxin family.</text>
</comment>
<dbReference type="GO" id="GO:0016787">
    <property type="term" value="F:hydrolase activity"/>
    <property type="evidence" value="ECO:0007669"/>
    <property type="project" value="UniProtKB-KW"/>
</dbReference>
<dbReference type="InterPro" id="IPR051813">
    <property type="entry name" value="HepT_RNase_toxin"/>
</dbReference>
<dbReference type="PANTHER" id="PTHR34139">
    <property type="entry name" value="UPF0331 PROTEIN MJ0127"/>
    <property type="match status" value="1"/>
</dbReference>
<keyword evidence="5" id="KW-0378">Hydrolase</keyword>
<evidence type="ECO:0000256" key="2">
    <source>
        <dbReference type="ARBA" id="ARBA00022649"/>
    </source>
</evidence>
<dbReference type="Gene3D" id="1.20.120.580">
    <property type="entry name" value="bsu32300-like"/>
    <property type="match status" value="1"/>
</dbReference>
<dbReference type="EMBL" id="DTIY01000028">
    <property type="protein sequence ID" value="HGY39038.1"/>
    <property type="molecule type" value="Genomic_DNA"/>
</dbReference>
<evidence type="ECO:0000256" key="4">
    <source>
        <dbReference type="ARBA" id="ARBA00022741"/>
    </source>
</evidence>
<reference evidence="7" key="1">
    <citation type="journal article" date="2020" name="mSystems">
        <title>Genome- and Community-Level Interaction Insights into Carbon Utilization and Element Cycling Functions of Hydrothermarchaeota in Hydrothermal Sediment.</title>
        <authorList>
            <person name="Zhou Z."/>
            <person name="Liu Y."/>
            <person name="Xu W."/>
            <person name="Pan J."/>
            <person name="Luo Z.H."/>
            <person name="Li M."/>
        </authorList>
    </citation>
    <scope>NUCLEOTIDE SEQUENCE [LARGE SCALE GENOMIC DNA]</scope>
    <source>
        <strain evidence="7">SpSt-82</strain>
    </source>
</reference>
<dbReference type="GO" id="GO:0004540">
    <property type="term" value="F:RNA nuclease activity"/>
    <property type="evidence" value="ECO:0007669"/>
    <property type="project" value="InterPro"/>
</dbReference>
<organism evidence="7">
    <name type="scientific">Candidatus Caldatribacterium saccharofermentans</name>
    <dbReference type="NCBI Taxonomy" id="1454753"/>
    <lineage>
        <taxon>Bacteria</taxon>
        <taxon>Pseudomonadati</taxon>
        <taxon>Atribacterota</taxon>
        <taxon>Atribacteria</taxon>
        <taxon>Atribacterales</taxon>
        <taxon>Candidatus Caldatribacteriaceae</taxon>
        <taxon>Candidatus Caldatribacterium</taxon>
    </lineage>
</organism>
<evidence type="ECO:0000256" key="6">
    <source>
        <dbReference type="ARBA" id="ARBA00024207"/>
    </source>
</evidence>
<dbReference type="PANTHER" id="PTHR34139:SF1">
    <property type="entry name" value="RNASE MJ1380-RELATED"/>
    <property type="match status" value="1"/>
</dbReference>
<dbReference type="InterPro" id="IPR008201">
    <property type="entry name" value="HepT-like"/>
</dbReference>
<proteinExistence type="inferred from homology"/>
<dbReference type="InterPro" id="IPR037038">
    <property type="entry name" value="HepT-like_sf"/>
</dbReference>
<keyword evidence="3" id="KW-0540">Nuclease</keyword>
<evidence type="ECO:0000256" key="5">
    <source>
        <dbReference type="ARBA" id="ARBA00022801"/>
    </source>
</evidence>
<protein>
    <submittedName>
        <fullName evidence="7">DUF86 domain-containing protein</fullName>
    </submittedName>
</protein>
<evidence type="ECO:0000313" key="7">
    <source>
        <dbReference type="EMBL" id="HGY39038.1"/>
    </source>
</evidence>
<evidence type="ECO:0000256" key="1">
    <source>
        <dbReference type="ARBA" id="ARBA00022553"/>
    </source>
</evidence>
<sequence length="117" mass="13599">MRSARELLQDILDAIARIERYAACGQETFEQDELVQVWVLYHIQLIGEAAAQLGKAFHEAYPEVPWPQIVAMRNLLVHRYFGVDLEEVWKTVEKDLPDLQRKIEALVRKLEEPGRGE</sequence>
<accession>A0A7V4TXB7</accession>
<dbReference type="RefSeq" id="WP_427365198.1">
    <property type="nucleotide sequence ID" value="NZ_CP187957.1"/>
</dbReference>
<comment type="caution">
    <text evidence="7">The sequence shown here is derived from an EMBL/GenBank/DDBJ whole genome shotgun (WGS) entry which is preliminary data.</text>
</comment>
<evidence type="ECO:0000256" key="3">
    <source>
        <dbReference type="ARBA" id="ARBA00022722"/>
    </source>
</evidence>
<gene>
    <name evidence="7" type="ORF">ENW11_04430</name>
</gene>
<dbReference type="AlphaFoldDB" id="A0A7V4TXB7"/>
<keyword evidence="2" id="KW-1277">Toxin-antitoxin system</keyword>
<dbReference type="GO" id="GO:0110001">
    <property type="term" value="C:toxin-antitoxin complex"/>
    <property type="evidence" value="ECO:0007669"/>
    <property type="project" value="InterPro"/>
</dbReference>